<sequence length="208" mass="22114">MSAASSAVSNDYFIFDAEPLLPEAGGLAGGAGLLFDSWACHQPLLPEQWALSARPSPALQAPIPESTSDGYLKLSDSEIDCSTPLAPGMHATQSMPDMRARPTPRPREAARPAADRMARSVSAGELGEAGRSAVPHMTYLTPLHLRKGKGGRQPAADPRLDPRIDPKKARRILANRLSAAKSKLKQKQNAAAVAAVEQLQAELNAIRP</sequence>
<evidence type="ECO:0000313" key="2">
    <source>
        <dbReference type="EMBL" id="KAK2076659.1"/>
    </source>
</evidence>
<organism evidence="2 3">
    <name type="scientific">Prototheca wickerhamii</name>
    <dbReference type="NCBI Taxonomy" id="3111"/>
    <lineage>
        <taxon>Eukaryota</taxon>
        <taxon>Viridiplantae</taxon>
        <taxon>Chlorophyta</taxon>
        <taxon>core chlorophytes</taxon>
        <taxon>Trebouxiophyceae</taxon>
        <taxon>Chlorellales</taxon>
        <taxon>Chlorellaceae</taxon>
        <taxon>Prototheca</taxon>
    </lineage>
</organism>
<name>A0AAD9IGE4_PROWI</name>
<accession>A0AAD9IGE4</accession>
<evidence type="ECO:0000256" key="1">
    <source>
        <dbReference type="SAM" id="MobiDB-lite"/>
    </source>
</evidence>
<proteinExistence type="predicted"/>
<comment type="caution">
    <text evidence="2">The sequence shown here is derived from an EMBL/GenBank/DDBJ whole genome shotgun (WGS) entry which is preliminary data.</text>
</comment>
<feature type="region of interest" description="Disordered" evidence="1">
    <location>
        <begin position="145"/>
        <end position="166"/>
    </location>
</feature>
<reference evidence="2" key="1">
    <citation type="submission" date="2021-01" db="EMBL/GenBank/DDBJ databases">
        <authorList>
            <person name="Eckstrom K.M.E."/>
        </authorList>
    </citation>
    <scope>NUCLEOTIDE SEQUENCE</scope>
    <source>
        <strain evidence="2">UVCC 0001</strain>
    </source>
</reference>
<evidence type="ECO:0008006" key="4">
    <source>
        <dbReference type="Google" id="ProtNLM"/>
    </source>
</evidence>
<dbReference type="AlphaFoldDB" id="A0AAD9IGE4"/>
<protein>
    <recommendedName>
        <fullName evidence="4">BZIP domain-containing protein</fullName>
    </recommendedName>
</protein>
<dbReference type="Proteomes" id="UP001255856">
    <property type="component" value="Unassembled WGS sequence"/>
</dbReference>
<evidence type="ECO:0000313" key="3">
    <source>
        <dbReference type="Proteomes" id="UP001255856"/>
    </source>
</evidence>
<keyword evidence="3" id="KW-1185">Reference proteome</keyword>
<dbReference type="EMBL" id="JASFZW010000009">
    <property type="protein sequence ID" value="KAK2076659.1"/>
    <property type="molecule type" value="Genomic_DNA"/>
</dbReference>
<feature type="region of interest" description="Disordered" evidence="1">
    <location>
        <begin position="85"/>
        <end position="113"/>
    </location>
</feature>
<gene>
    <name evidence="2" type="ORF">QBZ16_005419</name>
</gene>